<reference evidence="2" key="1">
    <citation type="submission" date="2020-05" db="EMBL/GenBank/DDBJ databases">
        <authorList>
            <person name="Chiriac C."/>
            <person name="Salcher M."/>
            <person name="Ghai R."/>
            <person name="Kavagutti S V."/>
        </authorList>
    </citation>
    <scope>NUCLEOTIDE SEQUENCE</scope>
</reference>
<dbReference type="InterPro" id="IPR036244">
    <property type="entry name" value="TipA-like_antibiotic-bd"/>
</dbReference>
<gene>
    <name evidence="2" type="ORF">UFOPK2032_00754</name>
</gene>
<protein>
    <submittedName>
        <fullName evidence="2">Unannotated protein</fullName>
    </submittedName>
</protein>
<proteinExistence type="predicted"/>
<feature type="domain" description="TipAS antibiotic-recognition" evidence="1">
    <location>
        <begin position="12"/>
        <end position="107"/>
    </location>
</feature>
<evidence type="ECO:0000313" key="2">
    <source>
        <dbReference type="EMBL" id="CAB4633053.1"/>
    </source>
</evidence>
<dbReference type="InterPro" id="IPR012925">
    <property type="entry name" value="TipAS_dom"/>
</dbReference>
<sequence length="114" mass="13147">MNDPFGHHSGQFANNHSEAENRQFADTFGRLTQEFATAMTEGHEASDTKVQDLVRRHYEFCLQFWTPNQHSYKALAMSYVLPSPYQEAYEEVAMGLAKFHYNAILIWADNNLSN</sequence>
<dbReference type="Pfam" id="PF07739">
    <property type="entry name" value="TipAS"/>
    <property type="match status" value="1"/>
</dbReference>
<evidence type="ECO:0000259" key="1">
    <source>
        <dbReference type="Pfam" id="PF07739"/>
    </source>
</evidence>
<dbReference type="EMBL" id="CAEZVM010000026">
    <property type="protein sequence ID" value="CAB4633053.1"/>
    <property type="molecule type" value="Genomic_DNA"/>
</dbReference>
<dbReference type="Gene3D" id="1.10.490.50">
    <property type="entry name" value="Antibiotic binding domain of TipA-like multidrug resistance regulators"/>
    <property type="match status" value="1"/>
</dbReference>
<name>A0A6J6J983_9ZZZZ</name>
<organism evidence="2">
    <name type="scientific">freshwater metagenome</name>
    <dbReference type="NCBI Taxonomy" id="449393"/>
    <lineage>
        <taxon>unclassified sequences</taxon>
        <taxon>metagenomes</taxon>
        <taxon>ecological metagenomes</taxon>
    </lineage>
</organism>
<accession>A0A6J6J983</accession>
<dbReference type="AlphaFoldDB" id="A0A6J6J983"/>
<dbReference type="SUPFAM" id="SSF89082">
    <property type="entry name" value="Antibiotic binding domain of TipA-like multidrug resistance regulators"/>
    <property type="match status" value="1"/>
</dbReference>